<evidence type="ECO:0000259" key="7">
    <source>
        <dbReference type="Pfam" id="PF13396"/>
    </source>
</evidence>
<dbReference type="InterPro" id="IPR027379">
    <property type="entry name" value="CLS_N"/>
</dbReference>
<name>A0A7C4KHY2_9CHLR</name>
<evidence type="ECO:0000256" key="6">
    <source>
        <dbReference type="SAM" id="Phobius"/>
    </source>
</evidence>
<dbReference type="GO" id="GO:0005886">
    <property type="term" value="C:plasma membrane"/>
    <property type="evidence" value="ECO:0007669"/>
    <property type="project" value="UniProtKB-SubCell"/>
</dbReference>
<evidence type="ECO:0000256" key="3">
    <source>
        <dbReference type="ARBA" id="ARBA00022692"/>
    </source>
</evidence>
<keyword evidence="2" id="KW-1003">Cell membrane</keyword>
<sequence length="87" mass="9704">MAPENLLRLLLLLTVIGMATLALFYLRQRRMPPLDALAWVLLAILFPILGPILVIALRPGQPAVRNVPLPYRAAPGQRSRTIEKRPS</sequence>
<evidence type="ECO:0000256" key="1">
    <source>
        <dbReference type="ARBA" id="ARBA00004651"/>
    </source>
</evidence>
<protein>
    <submittedName>
        <fullName evidence="8">PLDc_N domain-containing protein</fullName>
    </submittedName>
</protein>
<evidence type="ECO:0000256" key="4">
    <source>
        <dbReference type="ARBA" id="ARBA00022989"/>
    </source>
</evidence>
<comment type="caution">
    <text evidence="8">The sequence shown here is derived from an EMBL/GenBank/DDBJ whole genome shotgun (WGS) entry which is preliminary data.</text>
</comment>
<evidence type="ECO:0000256" key="2">
    <source>
        <dbReference type="ARBA" id="ARBA00022475"/>
    </source>
</evidence>
<feature type="transmembrane region" description="Helical" evidence="6">
    <location>
        <begin position="38"/>
        <end position="57"/>
    </location>
</feature>
<feature type="domain" description="Cardiolipin synthase N-terminal" evidence="7">
    <location>
        <begin position="20"/>
        <end position="53"/>
    </location>
</feature>
<evidence type="ECO:0000256" key="5">
    <source>
        <dbReference type="ARBA" id="ARBA00023136"/>
    </source>
</evidence>
<dbReference type="EMBL" id="DSYK01000181">
    <property type="protein sequence ID" value="HGS20917.1"/>
    <property type="molecule type" value="Genomic_DNA"/>
</dbReference>
<accession>A0A7C4KHY2</accession>
<evidence type="ECO:0000313" key="8">
    <source>
        <dbReference type="EMBL" id="HGS20917.1"/>
    </source>
</evidence>
<organism evidence="8">
    <name type="scientific">Anaerolinea thermolimosa</name>
    <dbReference type="NCBI Taxonomy" id="229919"/>
    <lineage>
        <taxon>Bacteria</taxon>
        <taxon>Bacillati</taxon>
        <taxon>Chloroflexota</taxon>
        <taxon>Anaerolineae</taxon>
        <taxon>Anaerolineales</taxon>
        <taxon>Anaerolineaceae</taxon>
        <taxon>Anaerolinea</taxon>
    </lineage>
</organism>
<keyword evidence="5 6" id="KW-0472">Membrane</keyword>
<dbReference type="Pfam" id="PF13396">
    <property type="entry name" value="PLDc_N"/>
    <property type="match status" value="1"/>
</dbReference>
<comment type="subcellular location">
    <subcellularLocation>
        <location evidence="1">Cell membrane</location>
        <topology evidence="1">Multi-pass membrane protein</topology>
    </subcellularLocation>
</comment>
<keyword evidence="4 6" id="KW-1133">Transmembrane helix</keyword>
<keyword evidence="3 6" id="KW-0812">Transmembrane</keyword>
<reference evidence="8" key="1">
    <citation type="journal article" date="2020" name="mSystems">
        <title>Genome- and Community-Level Interaction Insights into Carbon Utilization and Element Cycling Functions of Hydrothermarchaeota in Hydrothermal Sediment.</title>
        <authorList>
            <person name="Zhou Z."/>
            <person name="Liu Y."/>
            <person name="Xu W."/>
            <person name="Pan J."/>
            <person name="Luo Z.H."/>
            <person name="Li M."/>
        </authorList>
    </citation>
    <scope>NUCLEOTIDE SEQUENCE [LARGE SCALE GENOMIC DNA]</scope>
    <source>
        <strain evidence="8">SpSt-573</strain>
    </source>
</reference>
<dbReference type="AlphaFoldDB" id="A0A7C4KHY2"/>
<feature type="transmembrane region" description="Helical" evidence="6">
    <location>
        <begin position="6"/>
        <end position="26"/>
    </location>
</feature>
<proteinExistence type="predicted"/>
<gene>
    <name evidence="8" type="ORF">ENT37_03490</name>
</gene>